<dbReference type="EMBL" id="CM045763">
    <property type="protein sequence ID" value="KAI8021110.1"/>
    <property type="molecule type" value="Genomic_DNA"/>
</dbReference>
<evidence type="ECO:0000313" key="2">
    <source>
        <dbReference type="Proteomes" id="UP001060215"/>
    </source>
</evidence>
<organism evidence="1 2">
    <name type="scientific">Camellia lanceoleosa</name>
    <dbReference type="NCBI Taxonomy" id="1840588"/>
    <lineage>
        <taxon>Eukaryota</taxon>
        <taxon>Viridiplantae</taxon>
        <taxon>Streptophyta</taxon>
        <taxon>Embryophyta</taxon>
        <taxon>Tracheophyta</taxon>
        <taxon>Spermatophyta</taxon>
        <taxon>Magnoliopsida</taxon>
        <taxon>eudicotyledons</taxon>
        <taxon>Gunneridae</taxon>
        <taxon>Pentapetalae</taxon>
        <taxon>asterids</taxon>
        <taxon>Ericales</taxon>
        <taxon>Theaceae</taxon>
        <taxon>Camellia</taxon>
    </lineage>
</organism>
<dbReference type="Proteomes" id="UP001060215">
    <property type="component" value="Chromosome 6"/>
</dbReference>
<protein>
    <submittedName>
        <fullName evidence="1">Uncharacterized protein</fullName>
    </submittedName>
</protein>
<gene>
    <name evidence="1" type="ORF">LOK49_LG03G02147</name>
</gene>
<accession>A0ACC0I6W0</accession>
<name>A0ACC0I6W0_9ERIC</name>
<evidence type="ECO:0000313" key="1">
    <source>
        <dbReference type="EMBL" id="KAI8021110.1"/>
    </source>
</evidence>
<sequence>MILSPRQAIHLGGEIFGIISRKKFEYNSINTAQDVSLDVHTGESNQSSVILMNSAVDNSFDSQMTNILIDGAWKRSLGGKAAAAWIAFLDEELQIIIYHARQLYLPSPLAAETKACVEAIKWAKAAKLKRITIQTDRQVLIRSRTM</sequence>
<comment type="caution">
    <text evidence="1">The sequence shown here is derived from an EMBL/GenBank/DDBJ whole genome shotgun (WGS) entry which is preliminary data.</text>
</comment>
<reference evidence="1 2" key="1">
    <citation type="journal article" date="2022" name="Plant J.">
        <title>Chromosome-level genome of Camellia lanceoleosa provides a valuable resource for understanding genome evolution and self-incompatibility.</title>
        <authorList>
            <person name="Gong W."/>
            <person name="Xiao S."/>
            <person name="Wang L."/>
            <person name="Liao Z."/>
            <person name="Chang Y."/>
            <person name="Mo W."/>
            <person name="Hu G."/>
            <person name="Li W."/>
            <person name="Zhao G."/>
            <person name="Zhu H."/>
            <person name="Hu X."/>
            <person name="Ji K."/>
            <person name="Xiang X."/>
            <person name="Song Q."/>
            <person name="Yuan D."/>
            <person name="Jin S."/>
            <person name="Zhang L."/>
        </authorList>
    </citation>
    <scope>NUCLEOTIDE SEQUENCE [LARGE SCALE GENOMIC DNA]</scope>
    <source>
        <strain evidence="1">SQ_2022a</strain>
    </source>
</reference>
<proteinExistence type="predicted"/>
<keyword evidence="2" id="KW-1185">Reference proteome</keyword>